<dbReference type="Proteomes" id="UP000030751">
    <property type="component" value="Unassembled WGS sequence"/>
</dbReference>
<gene>
    <name evidence="1" type="ORF">FOVG_17338</name>
</gene>
<dbReference type="EMBL" id="JH651017">
    <property type="protein sequence ID" value="EXA31366.1"/>
    <property type="molecule type" value="Genomic_DNA"/>
</dbReference>
<protein>
    <submittedName>
        <fullName evidence="1">Uncharacterized protein</fullName>
    </submittedName>
</protein>
<accession>W9NKW0</accession>
<organism evidence="1">
    <name type="scientific">Fusarium oxysporum f. sp. pisi HDV247</name>
    <dbReference type="NCBI Taxonomy" id="1080344"/>
    <lineage>
        <taxon>Eukaryota</taxon>
        <taxon>Fungi</taxon>
        <taxon>Dikarya</taxon>
        <taxon>Ascomycota</taxon>
        <taxon>Pezizomycotina</taxon>
        <taxon>Sordariomycetes</taxon>
        <taxon>Hypocreomycetidae</taxon>
        <taxon>Hypocreales</taxon>
        <taxon>Nectriaceae</taxon>
        <taxon>Fusarium</taxon>
        <taxon>Fusarium oxysporum species complex</taxon>
    </lineage>
</organism>
<reference evidence="1" key="1">
    <citation type="submission" date="2011-10" db="EMBL/GenBank/DDBJ databases">
        <title>The Genome Sequence of Fusarium oxysporum HDV247.</title>
        <authorList>
            <consortium name="The Broad Institute Genome Sequencing Platform"/>
            <person name="Ma L.-J."/>
            <person name="Gale L.R."/>
            <person name="Schwartz D.C."/>
            <person name="Zhou S."/>
            <person name="Corby-Kistler H."/>
            <person name="Young S.K."/>
            <person name="Zeng Q."/>
            <person name="Gargeya S."/>
            <person name="Fitzgerald M."/>
            <person name="Haas B."/>
            <person name="Abouelleil A."/>
            <person name="Alvarado L."/>
            <person name="Arachchi H.M."/>
            <person name="Berlin A."/>
            <person name="Brown A."/>
            <person name="Chapman S.B."/>
            <person name="Chen Z."/>
            <person name="Dunbar C."/>
            <person name="Freedman E."/>
            <person name="Gearin G."/>
            <person name="Goldberg J."/>
            <person name="Griggs A."/>
            <person name="Gujja S."/>
            <person name="Heiman D."/>
            <person name="Howarth C."/>
            <person name="Larson L."/>
            <person name="Lui A."/>
            <person name="MacDonald P.J.P."/>
            <person name="Montmayeur A."/>
            <person name="Murphy C."/>
            <person name="Neiman D."/>
            <person name="Pearson M."/>
            <person name="Priest M."/>
            <person name="Roberts A."/>
            <person name="Saif S."/>
            <person name="Shea T."/>
            <person name="Shenoy N."/>
            <person name="Sisk P."/>
            <person name="Stolte C."/>
            <person name="Sykes S."/>
            <person name="Wortman J."/>
            <person name="Nusbaum C."/>
            <person name="Birren B."/>
        </authorList>
    </citation>
    <scope>NUCLEOTIDE SEQUENCE [LARGE SCALE GENOMIC DNA]</scope>
    <source>
        <strain evidence="1">HDV247</strain>
    </source>
</reference>
<reference evidence="1" key="2">
    <citation type="submission" date="2012-05" db="EMBL/GenBank/DDBJ databases">
        <title>Annotation of the Genome Sequence of Fusarium oxysporum HDV247.</title>
        <authorList>
            <consortium name="The Broad Institute Genomics Platform"/>
            <person name="Ma L.-J."/>
            <person name="Corby-Kistler H."/>
            <person name="Broz K."/>
            <person name="Gale L.R."/>
            <person name="Jonkers W."/>
            <person name="O'Donnell K."/>
            <person name="Ploetz R."/>
            <person name="Steinberg C."/>
            <person name="Schwartz D.C."/>
            <person name="VanEtten H."/>
            <person name="Zhou S."/>
            <person name="Young S.K."/>
            <person name="Zeng Q."/>
            <person name="Gargeya S."/>
            <person name="Fitzgerald M."/>
            <person name="Abouelleil A."/>
            <person name="Alvarado L."/>
            <person name="Chapman S.B."/>
            <person name="Gainer-Dewar J."/>
            <person name="Goldberg J."/>
            <person name="Griggs A."/>
            <person name="Gujja S."/>
            <person name="Hansen M."/>
            <person name="Howarth C."/>
            <person name="Imamovic A."/>
            <person name="Ireland A."/>
            <person name="Larimer J."/>
            <person name="McCowan C."/>
            <person name="Murphy C."/>
            <person name="Pearson M."/>
            <person name="Poon T.W."/>
            <person name="Priest M."/>
            <person name="Roberts A."/>
            <person name="Saif S."/>
            <person name="Shea T."/>
            <person name="Sykes S."/>
            <person name="Wortman J."/>
            <person name="Nusbaum C."/>
            <person name="Birren B."/>
        </authorList>
    </citation>
    <scope>NUCLEOTIDE SEQUENCE</scope>
    <source>
        <strain evidence="1">HDV247</strain>
    </source>
</reference>
<dbReference type="HOGENOM" id="CLU_2867708_0_0_1"/>
<evidence type="ECO:0000313" key="1">
    <source>
        <dbReference type="EMBL" id="EXA31366.1"/>
    </source>
</evidence>
<sequence>MADPVGGNIARALRRSDGHIMESALPCIEERTVERQEADNIRLEPTLLFAVIKPGKNLGLFVPV</sequence>
<proteinExistence type="predicted"/>
<name>W9NKW0_FUSOX</name>
<dbReference type="AlphaFoldDB" id="W9NKW0"/>